<reference evidence="9 10" key="1">
    <citation type="journal article" date="2018" name="Sci. Rep.">
        <title>Comparative analysis of the Pocillopora damicornis genome highlights role of immune system in coral evolution.</title>
        <authorList>
            <person name="Cunning R."/>
            <person name="Bay R.A."/>
            <person name="Gillette P."/>
            <person name="Baker A.C."/>
            <person name="Traylor-Knowles N."/>
        </authorList>
    </citation>
    <scope>NUCLEOTIDE SEQUENCE [LARGE SCALE GENOMIC DNA]</scope>
    <source>
        <strain evidence="9">RSMAS</strain>
        <tissue evidence="9">Whole animal</tissue>
    </source>
</reference>
<feature type="region of interest" description="Disordered" evidence="7">
    <location>
        <begin position="1"/>
        <end position="44"/>
    </location>
</feature>
<evidence type="ECO:0000256" key="1">
    <source>
        <dbReference type="ARBA" id="ARBA00004123"/>
    </source>
</evidence>
<dbReference type="Proteomes" id="UP000275408">
    <property type="component" value="Unassembled WGS sequence"/>
</dbReference>
<evidence type="ECO:0000256" key="6">
    <source>
        <dbReference type="RuleBase" id="RU000682"/>
    </source>
</evidence>
<evidence type="ECO:0000256" key="7">
    <source>
        <dbReference type="SAM" id="MobiDB-lite"/>
    </source>
</evidence>
<dbReference type="GO" id="GO:0005634">
    <property type="term" value="C:nucleus"/>
    <property type="evidence" value="ECO:0007669"/>
    <property type="project" value="UniProtKB-SubCell"/>
</dbReference>
<organism evidence="9 10">
    <name type="scientific">Pocillopora damicornis</name>
    <name type="common">Cauliflower coral</name>
    <name type="synonym">Millepora damicornis</name>
    <dbReference type="NCBI Taxonomy" id="46731"/>
    <lineage>
        <taxon>Eukaryota</taxon>
        <taxon>Metazoa</taxon>
        <taxon>Cnidaria</taxon>
        <taxon>Anthozoa</taxon>
        <taxon>Hexacorallia</taxon>
        <taxon>Scleractinia</taxon>
        <taxon>Astrocoeniina</taxon>
        <taxon>Pocilloporidae</taxon>
        <taxon>Pocillopora</taxon>
    </lineage>
</organism>
<dbReference type="SUPFAM" id="SSF46689">
    <property type="entry name" value="Homeodomain-like"/>
    <property type="match status" value="1"/>
</dbReference>
<evidence type="ECO:0000256" key="5">
    <source>
        <dbReference type="PROSITE-ProRule" id="PRU00108"/>
    </source>
</evidence>
<dbReference type="OrthoDB" id="6159439at2759"/>
<gene>
    <name evidence="9" type="ORF">pdam_00012888</name>
</gene>
<dbReference type="PROSITE" id="PS00027">
    <property type="entry name" value="HOMEOBOX_1"/>
    <property type="match status" value="1"/>
</dbReference>
<keyword evidence="2 5" id="KW-0238">DNA-binding</keyword>
<dbReference type="InterPro" id="IPR017970">
    <property type="entry name" value="Homeobox_CS"/>
</dbReference>
<dbReference type="GO" id="GO:0000977">
    <property type="term" value="F:RNA polymerase II transcription regulatory region sequence-specific DNA binding"/>
    <property type="evidence" value="ECO:0007669"/>
    <property type="project" value="TreeGrafter"/>
</dbReference>
<dbReference type="InterPro" id="IPR009057">
    <property type="entry name" value="Homeodomain-like_sf"/>
</dbReference>
<evidence type="ECO:0000313" key="9">
    <source>
        <dbReference type="EMBL" id="RMX58820.1"/>
    </source>
</evidence>
<dbReference type="Gene3D" id="1.10.10.60">
    <property type="entry name" value="Homeodomain-like"/>
    <property type="match status" value="1"/>
</dbReference>
<sequence length="240" mass="27037">MDQNVSIKREQVDHGVDEGSLRQSGTVGRKAPGPKQDRKGLRRKRTAFTVRQLERMQSVFQWNKYPGVTIREALAAELGVSEACVQVWFQNRRSKWRKRESNIRPIRCEERPDVCAFYTYNNAERRWPLPRAHNYCSCQVKSHAVFGVVPVTAGSMSAGLTTDNRLTTCPSLHPTHELSNEQGEEREERTGILKPNGAGPRFTYPSLSSRGQKEALSGERSADELISANGLLCMYSMPGN</sequence>
<keyword evidence="10" id="KW-1185">Reference proteome</keyword>
<protein>
    <recommendedName>
        <fullName evidence="8">Homeobox domain-containing protein</fullName>
    </recommendedName>
</protein>
<dbReference type="CDD" id="cd00086">
    <property type="entry name" value="homeodomain"/>
    <property type="match status" value="1"/>
</dbReference>
<feature type="domain" description="Homeobox" evidence="8">
    <location>
        <begin position="39"/>
        <end position="99"/>
    </location>
</feature>
<accession>A0A3M6UYX2</accession>
<feature type="compositionally biased region" description="Basic and acidic residues" evidence="7">
    <location>
        <begin position="7"/>
        <end position="20"/>
    </location>
</feature>
<dbReference type="GO" id="GO:0000981">
    <property type="term" value="F:DNA-binding transcription factor activity, RNA polymerase II-specific"/>
    <property type="evidence" value="ECO:0007669"/>
    <property type="project" value="InterPro"/>
</dbReference>
<dbReference type="PANTHER" id="PTHR24329:SF543">
    <property type="entry name" value="FI01017P-RELATED"/>
    <property type="match status" value="1"/>
</dbReference>
<keyword evidence="3 5" id="KW-0371">Homeobox</keyword>
<evidence type="ECO:0000256" key="2">
    <source>
        <dbReference type="ARBA" id="ARBA00023125"/>
    </source>
</evidence>
<dbReference type="InterPro" id="IPR050649">
    <property type="entry name" value="Paired_Homeobox_TFs"/>
</dbReference>
<evidence type="ECO:0000256" key="3">
    <source>
        <dbReference type="ARBA" id="ARBA00023155"/>
    </source>
</evidence>
<proteinExistence type="predicted"/>
<evidence type="ECO:0000256" key="4">
    <source>
        <dbReference type="ARBA" id="ARBA00023242"/>
    </source>
</evidence>
<dbReference type="AlphaFoldDB" id="A0A3M6UYX2"/>
<keyword evidence="4 5" id="KW-0539">Nucleus</keyword>
<dbReference type="InterPro" id="IPR001356">
    <property type="entry name" value="HD"/>
</dbReference>
<dbReference type="PANTHER" id="PTHR24329">
    <property type="entry name" value="HOMEOBOX PROTEIN ARISTALESS"/>
    <property type="match status" value="1"/>
</dbReference>
<name>A0A3M6UYX2_POCDA</name>
<comment type="caution">
    <text evidence="9">The sequence shown here is derived from an EMBL/GenBank/DDBJ whole genome shotgun (WGS) entry which is preliminary data.</text>
</comment>
<feature type="region of interest" description="Disordered" evidence="7">
    <location>
        <begin position="172"/>
        <end position="219"/>
    </location>
</feature>
<dbReference type="PROSITE" id="PS50071">
    <property type="entry name" value="HOMEOBOX_2"/>
    <property type="match status" value="1"/>
</dbReference>
<dbReference type="SMART" id="SM00389">
    <property type="entry name" value="HOX"/>
    <property type="match status" value="1"/>
</dbReference>
<dbReference type="Pfam" id="PF00046">
    <property type="entry name" value="Homeodomain"/>
    <property type="match status" value="1"/>
</dbReference>
<dbReference type="STRING" id="46731.A0A3M6UYX2"/>
<comment type="subcellular location">
    <subcellularLocation>
        <location evidence="1 5 6">Nucleus</location>
    </subcellularLocation>
</comment>
<evidence type="ECO:0000259" key="8">
    <source>
        <dbReference type="PROSITE" id="PS50071"/>
    </source>
</evidence>
<dbReference type="EMBL" id="RCHS01000448">
    <property type="protein sequence ID" value="RMX58820.1"/>
    <property type="molecule type" value="Genomic_DNA"/>
</dbReference>
<feature type="DNA-binding region" description="Homeobox" evidence="5">
    <location>
        <begin position="41"/>
        <end position="100"/>
    </location>
</feature>
<evidence type="ECO:0000313" key="10">
    <source>
        <dbReference type="Proteomes" id="UP000275408"/>
    </source>
</evidence>